<reference evidence="2" key="1">
    <citation type="submission" date="2022-04" db="EMBL/GenBank/DDBJ databases">
        <title>Hymenobacter sp. isolated from the air.</title>
        <authorList>
            <person name="Won M."/>
            <person name="Lee C.-M."/>
            <person name="Woen H.-Y."/>
            <person name="Kwon S.-W."/>
        </authorList>
    </citation>
    <scope>NUCLEOTIDE SEQUENCE</scope>
    <source>
        <strain evidence="2">5420S-77</strain>
    </source>
</reference>
<proteinExistence type="predicted"/>
<organism evidence="2 3">
    <name type="scientific">Hymenobacter volaticus</name>
    <dbReference type="NCBI Taxonomy" id="2932254"/>
    <lineage>
        <taxon>Bacteria</taxon>
        <taxon>Pseudomonadati</taxon>
        <taxon>Bacteroidota</taxon>
        <taxon>Cytophagia</taxon>
        <taxon>Cytophagales</taxon>
        <taxon>Hymenobacteraceae</taxon>
        <taxon>Hymenobacter</taxon>
    </lineage>
</organism>
<gene>
    <name evidence="2" type="ORF">MUN86_14255</name>
</gene>
<dbReference type="Gene3D" id="1.20.120.450">
    <property type="entry name" value="dinb family like domain"/>
    <property type="match status" value="1"/>
</dbReference>
<dbReference type="Pfam" id="PF12867">
    <property type="entry name" value="DinB_2"/>
    <property type="match status" value="1"/>
</dbReference>
<dbReference type="InterPro" id="IPR034660">
    <property type="entry name" value="DinB/YfiT-like"/>
</dbReference>
<feature type="domain" description="DinB-like" evidence="1">
    <location>
        <begin position="26"/>
        <end position="149"/>
    </location>
</feature>
<dbReference type="SUPFAM" id="SSF109854">
    <property type="entry name" value="DinB/YfiT-like putative metalloenzymes"/>
    <property type="match status" value="1"/>
</dbReference>
<sequence>MDQQTRKNLVEQLRSLLVEGNAHVTFEDACANVPPHLLNQAVPGLPYTVWQLAEHIRIAQWDIVEFSIDPNHTSPKWPDDYWPAPESKGDAASWQATLTQIKHDRDRFIAVLGDSSQDLFAPFPHGTGQTLFREALLIGDHNAYHTGQIILVRRLLNDWE</sequence>
<name>A0ABY4G237_9BACT</name>
<evidence type="ECO:0000313" key="3">
    <source>
        <dbReference type="Proteomes" id="UP000830401"/>
    </source>
</evidence>
<keyword evidence="3" id="KW-1185">Reference proteome</keyword>
<evidence type="ECO:0000313" key="2">
    <source>
        <dbReference type="EMBL" id="UOQ64729.1"/>
    </source>
</evidence>
<accession>A0ABY4G237</accession>
<dbReference type="InterPro" id="IPR024775">
    <property type="entry name" value="DinB-like"/>
</dbReference>
<dbReference type="RefSeq" id="WP_245118694.1">
    <property type="nucleotide sequence ID" value="NZ_CP095061.1"/>
</dbReference>
<protein>
    <submittedName>
        <fullName evidence="2">DinB family protein</fullName>
    </submittedName>
</protein>
<evidence type="ECO:0000259" key="1">
    <source>
        <dbReference type="Pfam" id="PF12867"/>
    </source>
</evidence>
<dbReference type="EMBL" id="CP095061">
    <property type="protein sequence ID" value="UOQ64729.1"/>
    <property type="molecule type" value="Genomic_DNA"/>
</dbReference>
<dbReference type="Proteomes" id="UP000830401">
    <property type="component" value="Chromosome"/>
</dbReference>